<keyword evidence="2" id="KW-1185">Reference proteome</keyword>
<dbReference type="EMBL" id="CM037157">
    <property type="protein sequence ID" value="KAH7848248.1"/>
    <property type="molecule type" value="Genomic_DNA"/>
</dbReference>
<evidence type="ECO:0000313" key="2">
    <source>
        <dbReference type="Proteomes" id="UP000828048"/>
    </source>
</evidence>
<proteinExistence type="predicted"/>
<protein>
    <submittedName>
        <fullName evidence="1">Uncharacterized protein</fullName>
    </submittedName>
</protein>
<comment type="caution">
    <text evidence="1">The sequence shown here is derived from an EMBL/GenBank/DDBJ whole genome shotgun (WGS) entry which is preliminary data.</text>
</comment>
<sequence>MTRKRHSNGSYVDKEDGSGAAANQPCKEVLLGDLIWVSLHGSSWWPAQVFDDNAVSQRNKPRKRSAGEVLVRLYGSYKYMYVDPIKCRTEFDNILKQKNGNYNEIFEKALEQDLARLRSGGGKAKKGSASRQPTERRTKIMQRLVNSHNFYFCDVILEVLELCVVGTFCFQLAKRLITRQKTSHSSSKKGCNPKFWPATRVHSYRAFWRRYGTEWRGKLQSEWWIG</sequence>
<reference evidence="1 2" key="1">
    <citation type="journal article" date="2021" name="Hortic Res">
        <title>High-quality reference genome and annotation aids understanding of berry development for evergreen blueberry (Vaccinium darrowii).</title>
        <authorList>
            <person name="Yu J."/>
            <person name="Hulse-Kemp A.M."/>
            <person name="Babiker E."/>
            <person name="Staton M."/>
        </authorList>
    </citation>
    <scope>NUCLEOTIDE SEQUENCE [LARGE SCALE GENOMIC DNA]</scope>
    <source>
        <strain evidence="2">cv. NJ 8807/NJ 8810</strain>
        <tissue evidence="1">Young leaf</tissue>
    </source>
</reference>
<accession>A0ACB7Y428</accession>
<name>A0ACB7Y428_9ERIC</name>
<gene>
    <name evidence="1" type="ORF">Vadar_000097</name>
</gene>
<organism evidence="1 2">
    <name type="scientific">Vaccinium darrowii</name>
    <dbReference type="NCBI Taxonomy" id="229202"/>
    <lineage>
        <taxon>Eukaryota</taxon>
        <taxon>Viridiplantae</taxon>
        <taxon>Streptophyta</taxon>
        <taxon>Embryophyta</taxon>
        <taxon>Tracheophyta</taxon>
        <taxon>Spermatophyta</taxon>
        <taxon>Magnoliopsida</taxon>
        <taxon>eudicotyledons</taxon>
        <taxon>Gunneridae</taxon>
        <taxon>Pentapetalae</taxon>
        <taxon>asterids</taxon>
        <taxon>Ericales</taxon>
        <taxon>Ericaceae</taxon>
        <taxon>Vaccinioideae</taxon>
        <taxon>Vaccinieae</taxon>
        <taxon>Vaccinium</taxon>
    </lineage>
</organism>
<evidence type="ECO:0000313" key="1">
    <source>
        <dbReference type="EMBL" id="KAH7848248.1"/>
    </source>
</evidence>
<dbReference type="Proteomes" id="UP000828048">
    <property type="component" value="Chromosome 7"/>
</dbReference>